<comment type="similarity">
    <text evidence="2">Belongs to the major facilitator superfamily. Sugar transporter (TC 2.A.1.1) family.</text>
</comment>
<comment type="caution">
    <text evidence="8">The sequence shown here is derived from an EMBL/GenBank/DDBJ whole genome shotgun (WGS) entry which is preliminary data.</text>
</comment>
<accession>A0A420N4T3</accession>
<dbReference type="PANTHER" id="PTHR48022:SF22">
    <property type="entry name" value="MAJOR FACILITATOR SUPERFAMILY (MFS) PROFILE DOMAIN-CONTAINING PROTEIN"/>
    <property type="match status" value="1"/>
</dbReference>
<feature type="transmembrane region" description="Helical" evidence="6">
    <location>
        <begin position="49"/>
        <end position="68"/>
    </location>
</feature>
<keyword evidence="5 6" id="KW-0472">Membrane</keyword>
<feature type="transmembrane region" description="Helical" evidence="6">
    <location>
        <begin position="80"/>
        <end position="103"/>
    </location>
</feature>
<dbReference type="InterPro" id="IPR005828">
    <property type="entry name" value="MFS_sugar_transport-like"/>
</dbReference>
<dbReference type="GO" id="GO:0016020">
    <property type="term" value="C:membrane"/>
    <property type="evidence" value="ECO:0007669"/>
    <property type="project" value="UniProtKB-SubCell"/>
</dbReference>
<evidence type="ECO:0000259" key="7">
    <source>
        <dbReference type="PROSITE" id="PS50850"/>
    </source>
</evidence>
<proteinExistence type="inferred from homology"/>
<dbReference type="PANTHER" id="PTHR48022">
    <property type="entry name" value="PLASTIDIC GLUCOSE TRANSPORTER 4"/>
    <property type="match status" value="1"/>
</dbReference>
<dbReference type="AlphaFoldDB" id="A0A420N4T3"/>
<protein>
    <recommendedName>
        <fullName evidence="7">Major facilitator superfamily (MFS) profile domain-containing protein</fullName>
    </recommendedName>
</protein>
<sequence>MGSWFLIDRVGRRNLMLYGTALITLILILIGTLAAIATPNCIKDAIGFFLLYNFFYSVTIGATAYSAITETANSRLRVNTASIGLALQNAVFTMLAFVIPYIFNPDQGNLGAKTAFIFGGLGVICCTYIFFCHPEVSGRTYEEIDEMFIKRVPARKFKTFQTENLENLAHETARN</sequence>
<evidence type="ECO:0000313" key="8">
    <source>
        <dbReference type="EMBL" id="RKK75269.1"/>
    </source>
</evidence>
<dbReference type="Proteomes" id="UP000285084">
    <property type="component" value="Unassembled WGS sequence"/>
</dbReference>
<dbReference type="InterPro" id="IPR020846">
    <property type="entry name" value="MFS_dom"/>
</dbReference>
<dbReference type="SUPFAM" id="SSF103473">
    <property type="entry name" value="MFS general substrate transporter"/>
    <property type="match status" value="1"/>
</dbReference>
<gene>
    <name evidence="8" type="ORF">BFJ69_g7859</name>
</gene>
<dbReference type="InterPro" id="IPR050360">
    <property type="entry name" value="MFS_Sugar_Transporters"/>
</dbReference>
<dbReference type="Gene3D" id="1.20.1250.20">
    <property type="entry name" value="MFS general substrate transporter like domains"/>
    <property type="match status" value="1"/>
</dbReference>
<evidence type="ECO:0000256" key="6">
    <source>
        <dbReference type="SAM" id="Phobius"/>
    </source>
</evidence>
<organism evidence="8 9">
    <name type="scientific">Fusarium oxysporum</name>
    <name type="common">Fusarium vascular wilt</name>
    <dbReference type="NCBI Taxonomy" id="5507"/>
    <lineage>
        <taxon>Eukaryota</taxon>
        <taxon>Fungi</taxon>
        <taxon>Dikarya</taxon>
        <taxon>Ascomycota</taxon>
        <taxon>Pezizomycotina</taxon>
        <taxon>Sordariomycetes</taxon>
        <taxon>Hypocreomycetidae</taxon>
        <taxon>Hypocreales</taxon>
        <taxon>Nectriaceae</taxon>
        <taxon>Fusarium</taxon>
        <taxon>Fusarium oxysporum species complex</taxon>
    </lineage>
</organism>
<evidence type="ECO:0000313" key="9">
    <source>
        <dbReference type="Proteomes" id="UP000285084"/>
    </source>
</evidence>
<dbReference type="GO" id="GO:0005351">
    <property type="term" value="F:carbohydrate:proton symporter activity"/>
    <property type="evidence" value="ECO:0007669"/>
    <property type="project" value="TreeGrafter"/>
</dbReference>
<evidence type="ECO:0000256" key="5">
    <source>
        <dbReference type="ARBA" id="ARBA00023136"/>
    </source>
</evidence>
<comment type="subcellular location">
    <subcellularLocation>
        <location evidence="1">Membrane</location>
        <topology evidence="1">Multi-pass membrane protein</topology>
    </subcellularLocation>
</comment>
<dbReference type="InterPro" id="IPR036259">
    <property type="entry name" value="MFS_trans_sf"/>
</dbReference>
<keyword evidence="4 6" id="KW-1133">Transmembrane helix</keyword>
<name>A0A420N4T3_FUSOX</name>
<dbReference type="EMBL" id="MRCX01000063">
    <property type="protein sequence ID" value="RKK75269.1"/>
    <property type="molecule type" value="Genomic_DNA"/>
</dbReference>
<feature type="domain" description="Major facilitator superfamily (MFS) profile" evidence="7">
    <location>
        <begin position="1"/>
        <end position="137"/>
    </location>
</feature>
<feature type="transmembrane region" description="Helical" evidence="6">
    <location>
        <begin position="15"/>
        <end position="37"/>
    </location>
</feature>
<evidence type="ECO:0000256" key="2">
    <source>
        <dbReference type="ARBA" id="ARBA00010992"/>
    </source>
</evidence>
<feature type="transmembrane region" description="Helical" evidence="6">
    <location>
        <begin position="115"/>
        <end position="131"/>
    </location>
</feature>
<evidence type="ECO:0000256" key="4">
    <source>
        <dbReference type="ARBA" id="ARBA00022989"/>
    </source>
</evidence>
<keyword evidence="3 6" id="KW-0812">Transmembrane</keyword>
<evidence type="ECO:0000256" key="1">
    <source>
        <dbReference type="ARBA" id="ARBA00004141"/>
    </source>
</evidence>
<reference evidence="8 9" key="1">
    <citation type="journal article" date="2018" name="Sci. Rep.">
        <title>Characterisation of pathogen-specific regions and novel effector candidates in Fusarium oxysporum f. sp. cepae.</title>
        <authorList>
            <person name="Armitage A.D."/>
            <person name="Taylor A."/>
            <person name="Sobczyk M.K."/>
            <person name="Baxter L."/>
            <person name="Greenfield B.P."/>
            <person name="Bates H.J."/>
            <person name="Wilson F."/>
            <person name="Jackson A.C."/>
            <person name="Ott S."/>
            <person name="Harrison R.J."/>
            <person name="Clarkson J.P."/>
        </authorList>
    </citation>
    <scope>NUCLEOTIDE SEQUENCE [LARGE SCALE GENOMIC DNA]</scope>
    <source>
        <strain evidence="8 9">Fo_A13</strain>
    </source>
</reference>
<dbReference type="Pfam" id="PF00083">
    <property type="entry name" value="Sugar_tr"/>
    <property type="match status" value="1"/>
</dbReference>
<dbReference type="PROSITE" id="PS50850">
    <property type="entry name" value="MFS"/>
    <property type="match status" value="1"/>
</dbReference>
<evidence type="ECO:0000256" key="3">
    <source>
        <dbReference type="ARBA" id="ARBA00022692"/>
    </source>
</evidence>